<feature type="chain" id="PRO_5047139463" evidence="1">
    <location>
        <begin position="24"/>
        <end position="53"/>
    </location>
</feature>
<protein>
    <submittedName>
        <fullName evidence="2">Uncharacterized protein</fullName>
    </submittedName>
</protein>
<feature type="signal peptide" evidence="1">
    <location>
        <begin position="1"/>
        <end position="23"/>
    </location>
</feature>
<gene>
    <name evidence="2" type="ORF">QE408_001850</name>
</gene>
<evidence type="ECO:0000256" key="1">
    <source>
        <dbReference type="SAM" id="SignalP"/>
    </source>
</evidence>
<organism evidence="2 3">
    <name type="scientific">Agrobacterium larrymoorei</name>
    <dbReference type="NCBI Taxonomy" id="160699"/>
    <lineage>
        <taxon>Bacteria</taxon>
        <taxon>Pseudomonadati</taxon>
        <taxon>Pseudomonadota</taxon>
        <taxon>Alphaproteobacteria</taxon>
        <taxon>Hyphomicrobiales</taxon>
        <taxon>Rhizobiaceae</taxon>
        <taxon>Rhizobium/Agrobacterium group</taxon>
        <taxon>Agrobacterium</taxon>
    </lineage>
</organism>
<comment type="caution">
    <text evidence="2">The sequence shown here is derived from an EMBL/GenBank/DDBJ whole genome shotgun (WGS) entry which is preliminary data.</text>
</comment>
<keyword evidence="3" id="KW-1185">Reference proteome</keyword>
<keyword evidence="1" id="KW-0732">Signal</keyword>
<dbReference type="RefSeq" id="WP_306930425.1">
    <property type="nucleotide sequence ID" value="NZ_JAUTBL010000002.1"/>
</dbReference>
<dbReference type="EMBL" id="JAUTBL010000002">
    <property type="protein sequence ID" value="MDQ1184707.1"/>
    <property type="molecule type" value="Genomic_DNA"/>
</dbReference>
<evidence type="ECO:0000313" key="3">
    <source>
        <dbReference type="Proteomes" id="UP001224781"/>
    </source>
</evidence>
<name>A0ABU0UIE4_9HYPH</name>
<sequence length="53" mass="5607">MMRRSLTLLAVTGAAFIALGSVAAAPLAHRPHDWHPDRFTTIAPGVAEQLGGR</sequence>
<accession>A0ABU0UIE4</accession>
<evidence type="ECO:0000313" key="2">
    <source>
        <dbReference type="EMBL" id="MDQ1184707.1"/>
    </source>
</evidence>
<reference evidence="2 3" key="1">
    <citation type="submission" date="2023-07" db="EMBL/GenBank/DDBJ databases">
        <title>Functional and genomic diversity of the sorghum phyllosphere microbiome.</title>
        <authorList>
            <person name="Shade A."/>
        </authorList>
    </citation>
    <scope>NUCLEOTIDE SEQUENCE [LARGE SCALE GENOMIC DNA]</scope>
    <source>
        <strain evidence="2 3">SORGH_AS_1126</strain>
    </source>
</reference>
<dbReference type="Proteomes" id="UP001224781">
    <property type="component" value="Unassembled WGS sequence"/>
</dbReference>
<proteinExistence type="predicted"/>